<dbReference type="Gene3D" id="1.10.30.50">
    <property type="match status" value="1"/>
</dbReference>
<dbReference type="GO" id="GO:0004519">
    <property type="term" value="F:endonuclease activity"/>
    <property type="evidence" value="ECO:0007669"/>
    <property type="project" value="UniProtKB-KW"/>
</dbReference>
<proteinExistence type="predicted"/>
<dbReference type="Proteomes" id="UP000254287">
    <property type="component" value="Unassembled WGS sequence"/>
</dbReference>
<accession>A0A376CXH9</accession>
<evidence type="ECO:0000256" key="1">
    <source>
        <dbReference type="SAM" id="MobiDB-lite"/>
    </source>
</evidence>
<keyword evidence="3" id="KW-0378">Hydrolase</keyword>
<dbReference type="RefSeq" id="WP_115021769.1">
    <property type="nucleotide sequence ID" value="NZ_CP069533.1"/>
</dbReference>
<evidence type="ECO:0000313" key="4">
    <source>
        <dbReference type="Proteomes" id="UP000254287"/>
    </source>
</evidence>
<organism evidence="3 4">
    <name type="scientific">Corynebacterium minutissimum</name>
    <dbReference type="NCBI Taxonomy" id="38301"/>
    <lineage>
        <taxon>Bacteria</taxon>
        <taxon>Bacillati</taxon>
        <taxon>Actinomycetota</taxon>
        <taxon>Actinomycetes</taxon>
        <taxon>Mycobacteriales</taxon>
        <taxon>Corynebacteriaceae</taxon>
        <taxon>Corynebacterium</taxon>
    </lineage>
</organism>
<evidence type="ECO:0000259" key="2">
    <source>
        <dbReference type="SMART" id="SM00507"/>
    </source>
</evidence>
<keyword evidence="3" id="KW-0540">Nuclease</keyword>
<dbReference type="AlphaFoldDB" id="A0A376CXH9"/>
<dbReference type="EMBL" id="UFXP01000001">
    <property type="protein sequence ID" value="STC77321.1"/>
    <property type="molecule type" value="Genomic_DNA"/>
</dbReference>
<dbReference type="CDD" id="cd00085">
    <property type="entry name" value="HNHc"/>
    <property type="match status" value="1"/>
</dbReference>
<feature type="domain" description="HNH nuclease" evidence="2">
    <location>
        <begin position="272"/>
        <end position="324"/>
    </location>
</feature>
<feature type="region of interest" description="Disordered" evidence="1">
    <location>
        <begin position="249"/>
        <end position="271"/>
    </location>
</feature>
<feature type="region of interest" description="Disordered" evidence="1">
    <location>
        <begin position="394"/>
        <end position="428"/>
    </location>
</feature>
<feature type="compositionally biased region" description="Low complexity" evidence="1">
    <location>
        <begin position="399"/>
        <end position="420"/>
    </location>
</feature>
<evidence type="ECO:0000313" key="3">
    <source>
        <dbReference type="EMBL" id="STC77321.1"/>
    </source>
</evidence>
<name>A0A376CXH9_9CORY</name>
<protein>
    <submittedName>
        <fullName evidence="3">Restriction endonuclease</fullName>
    </submittedName>
</protein>
<keyword evidence="3" id="KW-0255">Endonuclease</keyword>
<gene>
    <name evidence="3" type="ORF">NCTC10289_01229</name>
</gene>
<feature type="compositionally biased region" description="Basic and acidic residues" evidence="1">
    <location>
        <begin position="250"/>
        <end position="266"/>
    </location>
</feature>
<sequence>MSTTTILPDAFFSITNPHNPHAVARSIARKATYQAWLSGKPQLEDDIDTTALSLVNTWALTEGHIKAGLRALHRLDTLPKVKALQEEHYVLDIESLIAIDQPMSALAGPTTATLTLIDGMLADYFTPTKPNQAFPTRAQIRRKVRDLCKALDDTIAYRDTRPKDTYTFYSNGTTAWLELGVDENTGIKLDAFIRKTAAHKGLSLTEAVKKLLSGEITPPTTVILNTYRACDVDNAPTYIEGFGWKATPMPHDKQRDLTKPSEETDSYRPSVGMRKEVEGRDGTCRIDGCTEPAHHTQLDHRHNYADGGATHPSNLACLCQKHHNMKTDGTLHYLLDPNSGDIIWLFQNGTWCITEPEGPLAPKQKRWAQTVGQHITTTRTRIREQAQRLKQALDDYHKQQQTQAEETAETETTAQTGENTDTTDDIPF</sequence>
<dbReference type="SMART" id="SM00507">
    <property type="entry name" value="HNHc"/>
    <property type="match status" value="1"/>
</dbReference>
<dbReference type="InterPro" id="IPR003615">
    <property type="entry name" value="HNH_nuc"/>
</dbReference>
<reference evidence="3 4" key="1">
    <citation type="submission" date="2018-06" db="EMBL/GenBank/DDBJ databases">
        <authorList>
            <consortium name="Pathogen Informatics"/>
            <person name="Doyle S."/>
        </authorList>
    </citation>
    <scope>NUCLEOTIDE SEQUENCE [LARGE SCALE GENOMIC DNA]</scope>
    <source>
        <strain evidence="3 4">NCTC10289</strain>
    </source>
</reference>